<keyword evidence="1" id="KW-1133">Transmembrane helix</keyword>
<sequence>MTDRKLEDYLDKPAKQLLPLIAFKVDNIEERLDVMNGTVSDHEKRIMESELRRDLEKEYGLIKLPMNKKKLVAVGGGSVAFIAAVIYLIPIIVDLIRGAL</sequence>
<keyword evidence="1" id="KW-0472">Membrane</keyword>
<proteinExistence type="predicted"/>
<protein>
    <submittedName>
        <fullName evidence="2">Uncharacterized protein</fullName>
    </submittedName>
</protein>
<name>A0A0F9I494_9ZZZZ</name>
<evidence type="ECO:0000256" key="1">
    <source>
        <dbReference type="SAM" id="Phobius"/>
    </source>
</evidence>
<reference evidence="2" key="1">
    <citation type="journal article" date="2015" name="Nature">
        <title>Complex archaea that bridge the gap between prokaryotes and eukaryotes.</title>
        <authorList>
            <person name="Spang A."/>
            <person name="Saw J.H."/>
            <person name="Jorgensen S.L."/>
            <person name="Zaremba-Niedzwiedzka K."/>
            <person name="Martijn J."/>
            <person name="Lind A.E."/>
            <person name="van Eijk R."/>
            <person name="Schleper C."/>
            <person name="Guy L."/>
            <person name="Ettema T.J."/>
        </authorList>
    </citation>
    <scope>NUCLEOTIDE SEQUENCE</scope>
</reference>
<accession>A0A0F9I494</accession>
<gene>
    <name evidence="2" type="ORF">LCGC14_1705930</name>
</gene>
<dbReference type="AlphaFoldDB" id="A0A0F9I494"/>
<evidence type="ECO:0000313" key="2">
    <source>
        <dbReference type="EMBL" id="KKM14464.1"/>
    </source>
</evidence>
<feature type="transmembrane region" description="Helical" evidence="1">
    <location>
        <begin position="71"/>
        <end position="93"/>
    </location>
</feature>
<keyword evidence="1" id="KW-0812">Transmembrane</keyword>
<dbReference type="EMBL" id="LAZR01015140">
    <property type="protein sequence ID" value="KKM14464.1"/>
    <property type="molecule type" value="Genomic_DNA"/>
</dbReference>
<comment type="caution">
    <text evidence="2">The sequence shown here is derived from an EMBL/GenBank/DDBJ whole genome shotgun (WGS) entry which is preliminary data.</text>
</comment>
<organism evidence="2">
    <name type="scientific">marine sediment metagenome</name>
    <dbReference type="NCBI Taxonomy" id="412755"/>
    <lineage>
        <taxon>unclassified sequences</taxon>
        <taxon>metagenomes</taxon>
        <taxon>ecological metagenomes</taxon>
    </lineage>
</organism>